<dbReference type="AlphaFoldDB" id="A0A6P2V306"/>
<protein>
    <submittedName>
        <fullName evidence="3">Glutathione S-transferase</fullName>
    </submittedName>
</protein>
<dbReference type="InterPro" id="IPR036249">
    <property type="entry name" value="Thioredoxin-like_sf"/>
</dbReference>
<dbReference type="SFLD" id="SFLDS00019">
    <property type="entry name" value="Glutathione_Transferase_(cytos"/>
    <property type="match status" value="1"/>
</dbReference>
<dbReference type="SFLD" id="SFLDG00358">
    <property type="entry name" value="Main_(cytGST)"/>
    <property type="match status" value="1"/>
</dbReference>
<dbReference type="InterPro" id="IPR036282">
    <property type="entry name" value="Glutathione-S-Trfase_C_sf"/>
</dbReference>
<keyword evidence="3" id="KW-0808">Transferase</keyword>
<dbReference type="InterPro" id="IPR040079">
    <property type="entry name" value="Glutathione_S-Trfase"/>
</dbReference>
<gene>
    <name evidence="3" type="ORF">BLA39750_00897</name>
</gene>
<evidence type="ECO:0000313" key="4">
    <source>
        <dbReference type="Proteomes" id="UP000494110"/>
    </source>
</evidence>
<dbReference type="SUPFAM" id="SSF52833">
    <property type="entry name" value="Thioredoxin-like"/>
    <property type="match status" value="1"/>
</dbReference>
<dbReference type="Gene3D" id="3.40.30.10">
    <property type="entry name" value="Glutaredoxin"/>
    <property type="match status" value="1"/>
</dbReference>
<feature type="domain" description="GST C-terminal" evidence="2">
    <location>
        <begin position="83"/>
        <end position="212"/>
    </location>
</feature>
<feature type="domain" description="GST N-terminal" evidence="1">
    <location>
        <begin position="1"/>
        <end position="81"/>
    </location>
</feature>
<dbReference type="RefSeq" id="WP_175011051.1">
    <property type="nucleotide sequence ID" value="NZ_CABVQN010000003.1"/>
</dbReference>
<evidence type="ECO:0000259" key="1">
    <source>
        <dbReference type="PROSITE" id="PS50404"/>
    </source>
</evidence>
<organism evidence="3 4">
    <name type="scientific">Burkholderia lata (strain ATCC 17760 / DSM 23089 / LMG 22485 / NCIMB 9086 / R18194 / 383)</name>
    <dbReference type="NCBI Taxonomy" id="482957"/>
    <lineage>
        <taxon>Bacteria</taxon>
        <taxon>Pseudomonadati</taxon>
        <taxon>Pseudomonadota</taxon>
        <taxon>Betaproteobacteria</taxon>
        <taxon>Burkholderiales</taxon>
        <taxon>Burkholderiaceae</taxon>
        <taxon>Burkholderia</taxon>
        <taxon>Burkholderia cepacia complex</taxon>
    </lineage>
</organism>
<dbReference type="PROSITE" id="PS50404">
    <property type="entry name" value="GST_NTER"/>
    <property type="match status" value="1"/>
</dbReference>
<reference evidence="3 4" key="1">
    <citation type="submission" date="2019-09" db="EMBL/GenBank/DDBJ databases">
        <authorList>
            <person name="Depoorter E."/>
        </authorList>
    </citation>
    <scope>NUCLEOTIDE SEQUENCE [LARGE SCALE GENOMIC DNA]</scope>
    <source>
        <strain evidence="3">R-39750</strain>
    </source>
</reference>
<evidence type="ECO:0000313" key="3">
    <source>
        <dbReference type="EMBL" id="VWC76299.1"/>
    </source>
</evidence>
<dbReference type="Gene3D" id="1.20.1050.10">
    <property type="match status" value="1"/>
</dbReference>
<evidence type="ECO:0000259" key="2">
    <source>
        <dbReference type="PROSITE" id="PS50405"/>
    </source>
</evidence>
<dbReference type="InterPro" id="IPR004045">
    <property type="entry name" value="Glutathione_S-Trfase_N"/>
</dbReference>
<dbReference type="Pfam" id="PF13410">
    <property type="entry name" value="GST_C_2"/>
    <property type="match status" value="1"/>
</dbReference>
<dbReference type="PANTHER" id="PTHR44051:SF2">
    <property type="entry name" value="HYPOTHETICAL GLUTATHIONE S-TRANSFERASE LIKE PROTEIN"/>
    <property type="match status" value="1"/>
</dbReference>
<name>A0A6P2V306_BURL3</name>
<dbReference type="GO" id="GO:0016740">
    <property type="term" value="F:transferase activity"/>
    <property type="evidence" value="ECO:0007669"/>
    <property type="project" value="UniProtKB-KW"/>
</dbReference>
<dbReference type="Proteomes" id="UP000494110">
    <property type="component" value="Unassembled WGS sequence"/>
</dbReference>
<dbReference type="Pfam" id="PF13409">
    <property type="entry name" value="GST_N_2"/>
    <property type="match status" value="1"/>
</dbReference>
<dbReference type="PROSITE" id="PS50405">
    <property type="entry name" value="GST_CTER"/>
    <property type="match status" value="1"/>
</dbReference>
<proteinExistence type="predicted"/>
<dbReference type="InterPro" id="IPR010987">
    <property type="entry name" value="Glutathione-S-Trfase_C-like"/>
</dbReference>
<accession>A0A6P2V306</accession>
<dbReference type="SUPFAM" id="SSF47616">
    <property type="entry name" value="GST C-terminal domain-like"/>
    <property type="match status" value="1"/>
</dbReference>
<dbReference type="PANTHER" id="PTHR44051">
    <property type="entry name" value="GLUTATHIONE S-TRANSFERASE-RELATED"/>
    <property type="match status" value="1"/>
</dbReference>
<sequence length="217" mass="24223">MLLYDTQRSGNAWKVRLLAGMLGIPLQRITLSIDRGDLNSDEFGAVAPLRQVPVLKLADGEIVAESMAILYRLAAGSPWWPSLLVDQARVLTWLSFEQAHHMKPLAQLRLHLSLRRDFEPDDPEMKRHLVDARRALDMLEEQLARQVRGGALWVATTEHPSIADIALYPYSQLAPMSGVDLAVYPCVSSWLGRIAAIPGYQTLFPGRPDLNFSASEI</sequence>
<dbReference type="EMBL" id="CABVQN010000003">
    <property type="protein sequence ID" value="VWC76299.1"/>
    <property type="molecule type" value="Genomic_DNA"/>
</dbReference>